<keyword evidence="1" id="KW-0732">Signal</keyword>
<protein>
    <submittedName>
        <fullName evidence="2">Uncharacterized protein</fullName>
    </submittedName>
</protein>
<keyword evidence="3" id="KW-1185">Reference proteome</keyword>
<sequence length="150" mass="15994">MRCLSLTVLALTTLGTPAAALIVPMKGWVPVNGDANLWTDAGGGCLLREERSGQAFPVLASQDEALTFAGKLRAQLSKNVSGVVTQPVDRAGFWAVLAAYDYREGGATYKVAQLYLSDAGILRTVTGSSAEGHKNECVNAMREFIRYLAN</sequence>
<dbReference type="Proteomes" id="UP000661918">
    <property type="component" value="Unassembled WGS sequence"/>
</dbReference>
<accession>A0ABQ2GNM5</accession>
<evidence type="ECO:0000256" key="1">
    <source>
        <dbReference type="SAM" id="SignalP"/>
    </source>
</evidence>
<evidence type="ECO:0000313" key="3">
    <source>
        <dbReference type="Proteomes" id="UP000661918"/>
    </source>
</evidence>
<organism evidence="2 3">
    <name type="scientific">Deinococcus aerophilus</name>
    <dbReference type="NCBI Taxonomy" id="522488"/>
    <lineage>
        <taxon>Bacteria</taxon>
        <taxon>Thermotogati</taxon>
        <taxon>Deinococcota</taxon>
        <taxon>Deinococci</taxon>
        <taxon>Deinococcales</taxon>
        <taxon>Deinococcaceae</taxon>
        <taxon>Deinococcus</taxon>
    </lineage>
</organism>
<name>A0ABQ2GNM5_9DEIO</name>
<feature type="signal peptide" evidence="1">
    <location>
        <begin position="1"/>
        <end position="20"/>
    </location>
</feature>
<reference evidence="3" key="1">
    <citation type="journal article" date="2019" name="Int. J. Syst. Evol. Microbiol.">
        <title>The Global Catalogue of Microorganisms (GCM) 10K type strain sequencing project: providing services to taxonomists for standard genome sequencing and annotation.</title>
        <authorList>
            <consortium name="The Broad Institute Genomics Platform"/>
            <consortium name="The Broad Institute Genome Sequencing Center for Infectious Disease"/>
            <person name="Wu L."/>
            <person name="Ma J."/>
        </authorList>
    </citation>
    <scope>NUCLEOTIDE SEQUENCE [LARGE SCALE GENOMIC DNA]</scope>
    <source>
        <strain evidence="3">JCM 15443</strain>
    </source>
</reference>
<proteinExistence type="predicted"/>
<comment type="caution">
    <text evidence="2">The sequence shown here is derived from an EMBL/GenBank/DDBJ whole genome shotgun (WGS) entry which is preliminary data.</text>
</comment>
<gene>
    <name evidence="2" type="ORF">GCM10010841_12250</name>
</gene>
<evidence type="ECO:0000313" key="2">
    <source>
        <dbReference type="EMBL" id="GGM05401.1"/>
    </source>
</evidence>
<feature type="chain" id="PRO_5045041488" evidence="1">
    <location>
        <begin position="21"/>
        <end position="150"/>
    </location>
</feature>
<dbReference type="EMBL" id="BMOM01000007">
    <property type="protein sequence ID" value="GGM05401.1"/>
    <property type="molecule type" value="Genomic_DNA"/>
</dbReference>